<comment type="subcellular location">
    <subcellularLocation>
        <location evidence="6">Cytoplasm</location>
    </subcellularLocation>
</comment>
<evidence type="ECO:0000313" key="9">
    <source>
        <dbReference type="Proteomes" id="UP000256388"/>
    </source>
</evidence>
<dbReference type="Pfam" id="PF02629">
    <property type="entry name" value="CoA_binding"/>
    <property type="match status" value="1"/>
</dbReference>
<dbReference type="NCBIfam" id="NF003995">
    <property type="entry name" value="PRK05472.2-4"/>
    <property type="match status" value="1"/>
</dbReference>
<dbReference type="SMART" id="SM00881">
    <property type="entry name" value="CoA_binding"/>
    <property type="match status" value="1"/>
</dbReference>
<dbReference type="AlphaFoldDB" id="A0A347ZU05"/>
<dbReference type="Proteomes" id="UP000256388">
    <property type="component" value="Unassembled WGS sequence"/>
</dbReference>
<evidence type="ECO:0000256" key="4">
    <source>
        <dbReference type="ARBA" id="ARBA00023125"/>
    </source>
</evidence>
<comment type="caution">
    <text evidence="8">The sequence shown here is derived from an EMBL/GenBank/DDBJ whole genome shotgun (WGS) entry which is preliminary data.</text>
</comment>
<dbReference type="Gene3D" id="3.40.50.720">
    <property type="entry name" value="NAD(P)-binding Rossmann-like Domain"/>
    <property type="match status" value="1"/>
</dbReference>
<evidence type="ECO:0000256" key="3">
    <source>
        <dbReference type="ARBA" id="ARBA00023015"/>
    </source>
</evidence>
<dbReference type="InterPro" id="IPR036291">
    <property type="entry name" value="NAD(P)-bd_dom_sf"/>
</dbReference>
<dbReference type="InterPro" id="IPR036388">
    <property type="entry name" value="WH-like_DNA-bd_sf"/>
</dbReference>
<evidence type="ECO:0000256" key="1">
    <source>
        <dbReference type="ARBA" id="ARBA00022490"/>
    </source>
</evidence>
<dbReference type="InterPro" id="IPR022876">
    <property type="entry name" value="Tscrpt_rep_Rex"/>
</dbReference>
<dbReference type="InterPro" id="IPR036390">
    <property type="entry name" value="WH_DNA-bd_sf"/>
</dbReference>
<dbReference type="InterPro" id="IPR009718">
    <property type="entry name" value="Rex_DNA-bd_C_dom"/>
</dbReference>
<evidence type="ECO:0000256" key="2">
    <source>
        <dbReference type="ARBA" id="ARBA00022491"/>
    </source>
</evidence>
<dbReference type="NCBIfam" id="NF003994">
    <property type="entry name" value="PRK05472.2-3"/>
    <property type="match status" value="1"/>
</dbReference>
<keyword evidence="2 6" id="KW-0678">Repressor</keyword>
<dbReference type="OrthoDB" id="9784760at2"/>
<dbReference type="HAMAP" id="MF_01131">
    <property type="entry name" value="Rex"/>
    <property type="match status" value="1"/>
</dbReference>
<dbReference type="Pfam" id="PF06971">
    <property type="entry name" value="Put_DNA-bind_N"/>
    <property type="match status" value="1"/>
</dbReference>
<dbReference type="InterPro" id="IPR003781">
    <property type="entry name" value="CoA-bd"/>
</dbReference>
<dbReference type="RefSeq" id="WP_116223797.1">
    <property type="nucleotide sequence ID" value="NZ_AP018437.1"/>
</dbReference>
<protein>
    <recommendedName>
        <fullName evidence="6">Redox-sensing transcriptional repressor Rex</fullName>
    </recommendedName>
</protein>
<reference evidence="8 9" key="1">
    <citation type="submission" date="2018-08" db="EMBL/GenBank/DDBJ databases">
        <title>Genomic Encyclopedia of Type Strains, Phase IV (KMG-IV): sequencing the most valuable type-strain genomes for metagenomic binning, comparative biology and taxonomic classification.</title>
        <authorList>
            <person name="Goeker M."/>
        </authorList>
    </citation>
    <scope>NUCLEOTIDE SEQUENCE [LARGE SCALE GENOMIC DNA]</scope>
    <source>
        <strain evidence="8 9">DSM 23923</strain>
    </source>
</reference>
<comment type="similarity">
    <text evidence="6">Belongs to the transcriptional regulatory Rex family.</text>
</comment>
<gene>
    <name evidence="6" type="primary">rex</name>
    <name evidence="8" type="ORF">DFR64_0489</name>
</gene>
<name>A0A347ZU05_9CHLR</name>
<comment type="subunit">
    <text evidence="6">Homodimer.</text>
</comment>
<dbReference type="GO" id="GO:0003677">
    <property type="term" value="F:DNA binding"/>
    <property type="evidence" value="ECO:0007669"/>
    <property type="project" value="UniProtKB-UniRule"/>
</dbReference>
<keyword evidence="5 6" id="KW-0804">Transcription</keyword>
<keyword evidence="1 6" id="KW-0963">Cytoplasm</keyword>
<evidence type="ECO:0000256" key="6">
    <source>
        <dbReference type="HAMAP-Rule" id="MF_01131"/>
    </source>
</evidence>
<dbReference type="Gene3D" id="1.10.10.10">
    <property type="entry name" value="Winged helix-like DNA-binding domain superfamily/Winged helix DNA-binding domain"/>
    <property type="match status" value="1"/>
</dbReference>
<keyword evidence="4 6" id="KW-0238">DNA-binding</keyword>
<dbReference type="GO" id="GO:0045892">
    <property type="term" value="P:negative regulation of DNA-templated transcription"/>
    <property type="evidence" value="ECO:0007669"/>
    <property type="project" value="InterPro"/>
</dbReference>
<keyword evidence="6" id="KW-0520">NAD</keyword>
<comment type="function">
    <text evidence="6">Modulates transcription in response to changes in cellular NADH/NAD(+) redox state.</text>
</comment>
<evidence type="ECO:0000256" key="5">
    <source>
        <dbReference type="ARBA" id="ARBA00023163"/>
    </source>
</evidence>
<keyword evidence="9" id="KW-1185">Reference proteome</keyword>
<evidence type="ECO:0000313" key="8">
    <source>
        <dbReference type="EMBL" id="REG10630.1"/>
    </source>
</evidence>
<dbReference type="EMBL" id="QUMS01000001">
    <property type="protein sequence ID" value="REG10630.1"/>
    <property type="molecule type" value="Genomic_DNA"/>
</dbReference>
<evidence type="ECO:0000259" key="7">
    <source>
        <dbReference type="SMART" id="SM00881"/>
    </source>
</evidence>
<dbReference type="GO" id="GO:0051775">
    <property type="term" value="P:response to redox state"/>
    <property type="evidence" value="ECO:0007669"/>
    <property type="project" value="InterPro"/>
</dbReference>
<dbReference type="SUPFAM" id="SSF51735">
    <property type="entry name" value="NAD(P)-binding Rossmann-fold domains"/>
    <property type="match status" value="1"/>
</dbReference>
<dbReference type="GO" id="GO:0003700">
    <property type="term" value="F:DNA-binding transcription factor activity"/>
    <property type="evidence" value="ECO:0007669"/>
    <property type="project" value="UniProtKB-UniRule"/>
</dbReference>
<keyword evidence="3 6" id="KW-0805">Transcription regulation</keyword>
<dbReference type="SUPFAM" id="SSF46785">
    <property type="entry name" value="Winged helix' DNA-binding domain"/>
    <property type="match status" value="1"/>
</dbReference>
<feature type="domain" description="CoA-binding" evidence="7">
    <location>
        <begin position="80"/>
        <end position="180"/>
    </location>
</feature>
<dbReference type="PANTHER" id="PTHR35786:SF1">
    <property type="entry name" value="REDOX-SENSING TRANSCRIPTIONAL REPRESSOR REX 1"/>
    <property type="match status" value="1"/>
</dbReference>
<sequence>MIDQGISKQTLQRLPFYLGYLKTLDKVTVETVSATTIAEALNLNQVQVRKDLASVCSLGRPKIGYVTQELICEIEHFLGYDNAESAVIIGAGKLGKALLGYRGFEEYGLNIVAAFDADENVVGTEENGKKIFPMSKLKNLCERMKIHIGIITVPAEYAQRVCDSLVESGILAIWNFAPVHLTVPEHILVQNENMASSLAVLSKHLSQKFSEEAQKIG</sequence>
<dbReference type="GO" id="GO:0005737">
    <property type="term" value="C:cytoplasm"/>
    <property type="evidence" value="ECO:0007669"/>
    <property type="project" value="UniProtKB-SubCell"/>
</dbReference>
<dbReference type="NCBIfam" id="NF003996">
    <property type="entry name" value="PRK05472.2-5"/>
    <property type="match status" value="1"/>
</dbReference>
<proteinExistence type="inferred from homology"/>
<organism evidence="8 9">
    <name type="scientific">Pelolinea submarina</name>
    <dbReference type="NCBI Taxonomy" id="913107"/>
    <lineage>
        <taxon>Bacteria</taxon>
        <taxon>Bacillati</taxon>
        <taxon>Chloroflexota</taxon>
        <taxon>Anaerolineae</taxon>
        <taxon>Anaerolineales</taxon>
        <taxon>Anaerolineaceae</taxon>
        <taxon>Pelolinea</taxon>
    </lineage>
</organism>
<feature type="binding site" evidence="6">
    <location>
        <begin position="90"/>
        <end position="95"/>
    </location>
    <ligand>
        <name>NAD(+)</name>
        <dbReference type="ChEBI" id="CHEBI:57540"/>
    </ligand>
</feature>
<dbReference type="PANTHER" id="PTHR35786">
    <property type="entry name" value="REDOX-SENSING TRANSCRIPTIONAL REPRESSOR REX"/>
    <property type="match status" value="1"/>
</dbReference>
<feature type="DNA-binding region" description="H-T-H motif" evidence="6">
    <location>
        <begin position="16"/>
        <end position="55"/>
    </location>
</feature>
<accession>A0A347ZU05</accession>